<name>A0A439CM06_9PEZI</name>
<protein>
    <submittedName>
        <fullName evidence="2">Uncharacterized protein</fullName>
    </submittedName>
</protein>
<accession>A0A439CM06</accession>
<sequence length="407" mass="47193">MDDTSSVASDGSTTSMSVGEWLLNTQSQLDKPVPDPPRRYSDMMTYTPATFRDLPTELRLEIWDEVTYSPRVLWHAHGCITYLETRELDWKHGRPHFVEGQKCRAKSVLLLKKLHRESRQHVRQRFLIVNIRHPSRRPSTSVALPTHYVLDTKLDVFDLDPYPVLPNTSLVVSCLRNIGSIKIEHDLLKRFLSDLDSGIFEFPMLKKIYVKLSGDLDIERIRPALRSGPAKHERYWARVIVGWEQCYDYAVQSQAEEDRREEGLCFTQYISEDYGLAEIDRMFLGWEQLEEGSAKRRVAMRWSTIDWSILERRGLTCVFVYNTHKPTSLLVRNHFVDPYLGGAISVFSTRHGPPRRDPLAHQPDRRIREAGGEGAGEGVDNSDWFLWSDVPYSYEDHQQAWSPFAGW</sequence>
<proteinExistence type="predicted"/>
<dbReference type="Proteomes" id="UP000286045">
    <property type="component" value="Unassembled WGS sequence"/>
</dbReference>
<evidence type="ECO:0000313" key="2">
    <source>
        <dbReference type="EMBL" id="RWA03199.1"/>
    </source>
</evidence>
<gene>
    <name evidence="2" type="ORF">EKO27_g11905</name>
</gene>
<dbReference type="EMBL" id="RYZI01000894">
    <property type="protein sequence ID" value="RWA03199.1"/>
    <property type="molecule type" value="Genomic_DNA"/>
</dbReference>
<dbReference type="AlphaFoldDB" id="A0A439CM06"/>
<keyword evidence="3" id="KW-1185">Reference proteome</keyword>
<organism evidence="2 3">
    <name type="scientific">Xylaria grammica</name>
    <dbReference type="NCBI Taxonomy" id="363999"/>
    <lineage>
        <taxon>Eukaryota</taxon>
        <taxon>Fungi</taxon>
        <taxon>Dikarya</taxon>
        <taxon>Ascomycota</taxon>
        <taxon>Pezizomycotina</taxon>
        <taxon>Sordariomycetes</taxon>
        <taxon>Xylariomycetidae</taxon>
        <taxon>Xylariales</taxon>
        <taxon>Xylariaceae</taxon>
        <taxon>Xylaria</taxon>
    </lineage>
</organism>
<evidence type="ECO:0000256" key="1">
    <source>
        <dbReference type="SAM" id="MobiDB-lite"/>
    </source>
</evidence>
<feature type="compositionally biased region" description="Basic and acidic residues" evidence="1">
    <location>
        <begin position="354"/>
        <end position="371"/>
    </location>
</feature>
<feature type="region of interest" description="Disordered" evidence="1">
    <location>
        <begin position="350"/>
        <end position="377"/>
    </location>
</feature>
<evidence type="ECO:0000313" key="3">
    <source>
        <dbReference type="Proteomes" id="UP000286045"/>
    </source>
</evidence>
<comment type="caution">
    <text evidence="2">The sequence shown here is derived from an EMBL/GenBank/DDBJ whole genome shotgun (WGS) entry which is preliminary data.</text>
</comment>
<reference evidence="2 3" key="1">
    <citation type="submission" date="2018-12" db="EMBL/GenBank/DDBJ databases">
        <title>Draft genome sequence of Xylaria grammica IHI A82.</title>
        <authorList>
            <person name="Buettner E."/>
            <person name="Kellner H."/>
        </authorList>
    </citation>
    <scope>NUCLEOTIDE SEQUENCE [LARGE SCALE GENOMIC DNA]</scope>
    <source>
        <strain evidence="2 3">IHI A82</strain>
    </source>
</reference>